<feature type="domain" description="HTH araC/xylS-type" evidence="1">
    <location>
        <begin position="159"/>
        <end position="262"/>
    </location>
</feature>
<keyword evidence="3" id="KW-1185">Reference proteome</keyword>
<comment type="caution">
    <text evidence="2">The sequence shown here is derived from an EMBL/GenBank/DDBJ whole genome shotgun (WGS) entry which is preliminary data.</text>
</comment>
<evidence type="ECO:0000313" key="2">
    <source>
        <dbReference type="EMBL" id="MFB9088790.1"/>
    </source>
</evidence>
<evidence type="ECO:0000259" key="1">
    <source>
        <dbReference type="PROSITE" id="PS01124"/>
    </source>
</evidence>
<dbReference type="Gene3D" id="1.10.10.60">
    <property type="entry name" value="Homeodomain-like"/>
    <property type="match status" value="1"/>
</dbReference>
<dbReference type="InterPro" id="IPR018060">
    <property type="entry name" value="HTH_AraC"/>
</dbReference>
<name>A0ABV5GCE8_9FLAO</name>
<accession>A0ABV5GCE8</accession>
<organism evidence="2 3">
    <name type="scientific">Flavobacterium paronense</name>
    <dbReference type="NCBI Taxonomy" id="1392775"/>
    <lineage>
        <taxon>Bacteria</taxon>
        <taxon>Pseudomonadati</taxon>
        <taxon>Bacteroidota</taxon>
        <taxon>Flavobacteriia</taxon>
        <taxon>Flavobacteriales</taxon>
        <taxon>Flavobacteriaceae</taxon>
        <taxon>Flavobacterium</taxon>
    </lineage>
</organism>
<sequence length="277" mass="32544">MEIKFIKPKSKILQKHIEGYYFLTQKRNEPEVEYLTFPNNYSIISVYEKTKCEFSENKAVLSENASSPFCSDLICHYKKPIHLSYSGSINELTFYFKPLGLNAFLDNNLCIYTSSFFSKFIPFDDYQTVMQTILTEENFQIKIDLIENYWLSKLKGFTHPFLNEIIVDLSDINNDYSINELAKKHNISRQNLGKHFETHLCKSPSDFKKIQRFREALKLKTSKKSATNLTTLSYDMLFYDQSHLIKDFKSLTGLSPKKFFENLTSHDDGKINWLFLQ</sequence>
<protein>
    <submittedName>
        <fullName evidence="2">Helix-turn-helix domain-containing protein</fullName>
    </submittedName>
</protein>
<dbReference type="Proteomes" id="UP001589576">
    <property type="component" value="Unassembled WGS sequence"/>
</dbReference>
<dbReference type="SMART" id="SM00342">
    <property type="entry name" value="HTH_ARAC"/>
    <property type="match status" value="1"/>
</dbReference>
<dbReference type="Pfam" id="PF12833">
    <property type="entry name" value="HTH_18"/>
    <property type="match status" value="1"/>
</dbReference>
<dbReference type="EMBL" id="JBHMFB010000010">
    <property type="protein sequence ID" value="MFB9088790.1"/>
    <property type="molecule type" value="Genomic_DNA"/>
</dbReference>
<reference evidence="2 3" key="1">
    <citation type="submission" date="2024-09" db="EMBL/GenBank/DDBJ databases">
        <authorList>
            <person name="Sun Q."/>
            <person name="Mori K."/>
        </authorList>
    </citation>
    <scope>NUCLEOTIDE SEQUENCE [LARGE SCALE GENOMIC DNA]</scope>
    <source>
        <strain evidence="2 3">CECT 8460</strain>
    </source>
</reference>
<gene>
    <name evidence="2" type="ORF">ACFFUU_04175</name>
</gene>
<evidence type="ECO:0000313" key="3">
    <source>
        <dbReference type="Proteomes" id="UP001589576"/>
    </source>
</evidence>
<dbReference type="RefSeq" id="WP_290286046.1">
    <property type="nucleotide sequence ID" value="NZ_JAUFQN010000019.1"/>
</dbReference>
<dbReference type="PROSITE" id="PS01124">
    <property type="entry name" value="HTH_ARAC_FAMILY_2"/>
    <property type="match status" value="1"/>
</dbReference>
<proteinExistence type="predicted"/>